<dbReference type="CDD" id="cd06503">
    <property type="entry name" value="ATP-synt_Fo_b"/>
    <property type="match status" value="1"/>
</dbReference>
<keyword evidence="3 14" id="KW-0813">Transport</keyword>
<dbReference type="NCBIfam" id="NF004412">
    <property type="entry name" value="PRK05759.1-3"/>
    <property type="match status" value="1"/>
</dbReference>
<dbReference type="NCBIfam" id="TIGR01144">
    <property type="entry name" value="ATP_synt_b"/>
    <property type="match status" value="1"/>
</dbReference>
<comment type="subcellular location">
    <subcellularLocation>
        <location evidence="1 14">Cell membrane</location>
        <topology evidence="1 14">Single-pass membrane protein</topology>
    </subcellularLocation>
</comment>
<protein>
    <recommendedName>
        <fullName evidence="14">ATP synthase subunit b</fullName>
    </recommendedName>
    <alternativeName>
        <fullName evidence="14">ATP synthase F(0) sector subunit b</fullName>
    </alternativeName>
    <alternativeName>
        <fullName evidence="14">ATPase subunit I</fullName>
    </alternativeName>
    <alternativeName>
        <fullName evidence="14">F-type ATPase subunit b</fullName>
        <shortName evidence="14">F-ATPase subunit b</shortName>
    </alternativeName>
</protein>
<evidence type="ECO:0000256" key="16">
    <source>
        <dbReference type="SAM" id="Coils"/>
    </source>
</evidence>
<dbReference type="Gene3D" id="1.20.5.620">
    <property type="entry name" value="F1F0 ATP synthase subunit B, membrane domain"/>
    <property type="match status" value="1"/>
</dbReference>
<keyword evidence="10 14" id="KW-0472">Membrane</keyword>
<dbReference type="RefSeq" id="WP_398284267.1">
    <property type="nucleotide sequence ID" value="NZ_JBITLV010000008.1"/>
</dbReference>
<evidence type="ECO:0000256" key="5">
    <source>
        <dbReference type="ARBA" id="ARBA00022547"/>
    </source>
</evidence>
<dbReference type="SUPFAM" id="SSF81573">
    <property type="entry name" value="F1F0 ATP synthase subunit B, membrane domain"/>
    <property type="match status" value="1"/>
</dbReference>
<keyword evidence="5 14" id="KW-0138">CF(0)</keyword>
<evidence type="ECO:0000256" key="7">
    <source>
        <dbReference type="ARBA" id="ARBA00022781"/>
    </source>
</evidence>
<keyword evidence="4 14" id="KW-1003">Cell membrane</keyword>
<comment type="caution">
    <text evidence="17">The sequence shown here is derived from an EMBL/GenBank/DDBJ whole genome shotgun (WGS) entry which is preliminary data.</text>
</comment>
<evidence type="ECO:0000256" key="1">
    <source>
        <dbReference type="ARBA" id="ARBA00004162"/>
    </source>
</evidence>
<keyword evidence="9 14" id="KW-0406">Ion transport</keyword>
<evidence type="ECO:0000256" key="11">
    <source>
        <dbReference type="ARBA" id="ARBA00023310"/>
    </source>
</evidence>
<feature type="transmembrane region" description="Helical" evidence="14">
    <location>
        <begin position="32"/>
        <end position="51"/>
    </location>
</feature>
<dbReference type="Pfam" id="PF00430">
    <property type="entry name" value="ATP-synt_B"/>
    <property type="match status" value="1"/>
</dbReference>
<dbReference type="InterPro" id="IPR005864">
    <property type="entry name" value="ATP_synth_F0_bsu_bac"/>
</dbReference>
<comment type="function">
    <text evidence="14">Component of the F(0) channel, it forms part of the peripheral stalk, linking F(1) to F(0).</text>
</comment>
<accession>A0ABW8ATG2</accession>
<feature type="coiled-coil region" evidence="16">
    <location>
        <begin position="69"/>
        <end position="132"/>
    </location>
</feature>
<proteinExistence type="inferred from homology"/>
<dbReference type="InterPro" id="IPR050059">
    <property type="entry name" value="ATP_synthase_B_chain"/>
</dbReference>
<keyword evidence="7 14" id="KW-0375">Hydrogen ion transport</keyword>
<evidence type="ECO:0000256" key="10">
    <source>
        <dbReference type="ARBA" id="ARBA00023136"/>
    </source>
</evidence>
<evidence type="ECO:0000313" key="17">
    <source>
        <dbReference type="EMBL" id="MFI7589666.1"/>
    </source>
</evidence>
<keyword evidence="6 14" id="KW-0812">Transmembrane</keyword>
<dbReference type="EMBL" id="JBITLV010000008">
    <property type="protein sequence ID" value="MFI7589666.1"/>
    <property type="molecule type" value="Genomic_DNA"/>
</dbReference>
<evidence type="ECO:0000256" key="15">
    <source>
        <dbReference type="RuleBase" id="RU003848"/>
    </source>
</evidence>
<evidence type="ECO:0000256" key="12">
    <source>
        <dbReference type="ARBA" id="ARBA00025198"/>
    </source>
</evidence>
<keyword evidence="16" id="KW-0175">Coiled coil</keyword>
<organism evidence="17 18">
    <name type="scientific">Spongisporangium articulatum</name>
    <dbReference type="NCBI Taxonomy" id="3362603"/>
    <lineage>
        <taxon>Bacteria</taxon>
        <taxon>Bacillati</taxon>
        <taxon>Actinomycetota</taxon>
        <taxon>Actinomycetes</taxon>
        <taxon>Kineosporiales</taxon>
        <taxon>Kineosporiaceae</taxon>
        <taxon>Spongisporangium</taxon>
    </lineage>
</organism>
<evidence type="ECO:0000256" key="6">
    <source>
        <dbReference type="ARBA" id="ARBA00022692"/>
    </source>
</evidence>
<gene>
    <name evidence="14" type="primary">atpF</name>
    <name evidence="17" type="ORF">ACIB24_21570</name>
</gene>
<keyword evidence="11 14" id="KW-0066">ATP synthesis</keyword>
<evidence type="ECO:0000256" key="3">
    <source>
        <dbReference type="ARBA" id="ARBA00022448"/>
    </source>
</evidence>
<dbReference type="HAMAP" id="MF_01398">
    <property type="entry name" value="ATP_synth_b_bprime"/>
    <property type="match status" value="1"/>
</dbReference>
<keyword evidence="18" id="KW-1185">Reference proteome</keyword>
<evidence type="ECO:0000256" key="9">
    <source>
        <dbReference type="ARBA" id="ARBA00023065"/>
    </source>
</evidence>
<evidence type="ECO:0000256" key="14">
    <source>
        <dbReference type="HAMAP-Rule" id="MF_01398"/>
    </source>
</evidence>
<evidence type="ECO:0000313" key="18">
    <source>
        <dbReference type="Proteomes" id="UP001612915"/>
    </source>
</evidence>
<evidence type="ECO:0000256" key="8">
    <source>
        <dbReference type="ARBA" id="ARBA00022989"/>
    </source>
</evidence>
<comment type="function">
    <text evidence="12 14">F(1)F(0) ATP synthase produces ATP from ADP in the presence of a proton or sodium gradient. F-type ATPases consist of two structural domains, F(1) containing the extramembraneous catalytic core and F(0) containing the membrane proton channel, linked together by a central stalk and a peripheral stalk. During catalysis, ATP synthesis in the catalytic domain of F(1) is coupled via a rotary mechanism of the central stalk subunits to proton translocation.</text>
</comment>
<evidence type="ECO:0000256" key="4">
    <source>
        <dbReference type="ARBA" id="ARBA00022475"/>
    </source>
</evidence>
<evidence type="ECO:0000256" key="13">
    <source>
        <dbReference type="ARBA" id="ARBA00025830"/>
    </source>
</evidence>
<comment type="subunit">
    <text evidence="13 14">F-type ATPases have 2 components, F(1) - the catalytic core - and F(0) - the membrane proton channel. F(1) has five subunits: alpha(3), beta(3), gamma(1), delta(1), epsilon(1). F(0) has three main subunits: a(1), b(2) and c(10-14). The alpha and beta chains form an alternating ring which encloses part of the gamma chain. F(1) is attached to F(0) by a central stalk formed by the gamma and epsilon chains, while a peripheral stalk is formed by the delta and b chains.</text>
</comment>
<reference evidence="17 18" key="1">
    <citation type="submission" date="2024-10" db="EMBL/GenBank/DDBJ databases">
        <title>The Natural Products Discovery Center: Release of the First 8490 Sequenced Strains for Exploring Actinobacteria Biosynthetic Diversity.</title>
        <authorList>
            <person name="Kalkreuter E."/>
            <person name="Kautsar S.A."/>
            <person name="Yang D."/>
            <person name="Bader C.D."/>
            <person name="Teijaro C.N."/>
            <person name="Fluegel L."/>
            <person name="Davis C.M."/>
            <person name="Simpson J.R."/>
            <person name="Lauterbach L."/>
            <person name="Steele A.D."/>
            <person name="Gui C."/>
            <person name="Meng S."/>
            <person name="Li G."/>
            <person name="Viehrig K."/>
            <person name="Ye F."/>
            <person name="Su P."/>
            <person name="Kiefer A.F."/>
            <person name="Nichols A."/>
            <person name="Cepeda A.J."/>
            <person name="Yan W."/>
            <person name="Fan B."/>
            <person name="Jiang Y."/>
            <person name="Adhikari A."/>
            <person name="Zheng C.-J."/>
            <person name="Schuster L."/>
            <person name="Cowan T.M."/>
            <person name="Smanski M.J."/>
            <person name="Chevrette M.G."/>
            <person name="De Carvalho L.P.S."/>
            <person name="Shen B."/>
        </authorList>
    </citation>
    <scope>NUCLEOTIDE SEQUENCE [LARGE SCALE GENOMIC DNA]</scope>
    <source>
        <strain evidence="17 18">NPDC049639</strain>
    </source>
</reference>
<dbReference type="Proteomes" id="UP001612915">
    <property type="component" value="Unassembled WGS sequence"/>
</dbReference>
<evidence type="ECO:0000256" key="2">
    <source>
        <dbReference type="ARBA" id="ARBA00005513"/>
    </source>
</evidence>
<name>A0ABW8ATG2_9ACTN</name>
<comment type="similarity">
    <text evidence="2 14 15">Belongs to the ATPase B chain family.</text>
</comment>
<dbReference type="PANTHER" id="PTHR33445">
    <property type="entry name" value="ATP SYNTHASE SUBUNIT B', CHLOROPLASTIC"/>
    <property type="match status" value="1"/>
</dbReference>
<sequence length="194" mass="20794">MSALSAVLAATEGEEEGGWANAYPIIPHPAELIAGFIFFAIILFVVAKWVVPQLEELYAERTAAIEGGIQKAEAAQAEANAALEEYQNQLVEARAEAGRIREEARAEGAQILAELRERAQAESARIVAAGEQQIAAERQQAIVQLRADVGTLATELASRIVGEALADEARQSRVIDRFLDELEASESAVADGAR</sequence>
<dbReference type="PANTHER" id="PTHR33445:SF1">
    <property type="entry name" value="ATP SYNTHASE SUBUNIT B"/>
    <property type="match status" value="1"/>
</dbReference>
<dbReference type="InterPro" id="IPR028987">
    <property type="entry name" value="ATP_synth_B-like_membr_sf"/>
</dbReference>
<dbReference type="InterPro" id="IPR002146">
    <property type="entry name" value="ATP_synth_b/b'su_bac/chlpt"/>
</dbReference>
<keyword evidence="8 14" id="KW-1133">Transmembrane helix</keyword>